<evidence type="ECO:0000313" key="11">
    <source>
        <dbReference type="Proteomes" id="UP000654123"/>
    </source>
</evidence>
<reference evidence="10" key="2">
    <citation type="submission" date="2020-09" db="EMBL/GenBank/DDBJ databases">
        <authorList>
            <person name="Sun Q."/>
            <person name="Ohkuma M."/>
        </authorList>
    </citation>
    <scope>NUCLEOTIDE SEQUENCE</scope>
    <source>
        <strain evidence="10">JCM 4335</strain>
    </source>
</reference>
<dbReference type="CDD" id="cd05246">
    <property type="entry name" value="dTDP_GD_SDR_e"/>
    <property type="match status" value="1"/>
</dbReference>
<gene>
    <name evidence="10" type="primary">rfbB</name>
    <name evidence="10" type="ORF">GCM10010249_23750</name>
</gene>
<evidence type="ECO:0000256" key="6">
    <source>
        <dbReference type="ARBA" id="ARBA00023027"/>
    </source>
</evidence>
<evidence type="ECO:0000313" key="10">
    <source>
        <dbReference type="EMBL" id="GGQ04555.1"/>
    </source>
</evidence>
<dbReference type="RefSeq" id="WP_189532685.1">
    <property type="nucleotide sequence ID" value="NZ_BMSV01000004.1"/>
</dbReference>
<evidence type="ECO:0000256" key="1">
    <source>
        <dbReference type="ARBA" id="ARBA00001539"/>
    </source>
</evidence>
<evidence type="ECO:0000256" key="3">
    <source>
        <dbReference type="ARBA" id="ARBA00008178"/>
    </source>
</evidence>
<feature type="domain" description="NAD(P)-binding" evidence="9">
    <location>
        <begin position="4"/>
        <end position="303"/>
    </location>
</feature>
<dbReference type="SUPFAM" id="SSF51735">
    <property type="entry name" value="NAD(P)-binding Rossmann-fold domains"/>
    <property type="match status" value="1"/>
</dbReference>
<evidence type="ECO:0000256" key="2">
    <source>
        <dbReference type="ARBA" id="ARBA00001911"/>
    </source>
</evidence>
<dbReference type="AlphaFoldDB" id="A0A918B187"/>
<keyword evidence="11" id="KW-1185">Reference proteome</keyword>
<evidence type="ECO:0000256" key="7">
    <source>
        <dbReference type="ARBA" id="ARBA00023239"/>
    </source>
</evidence>
<evidence type="ECO:0000256" key="8">
    <source>
        <dbReference type="RuleBase" id="RU004473"/>
    </source>
</evidence>
<comment type="similarity">
    <text evidence="3 8">Belongs to the NAD(P)-dependent epimerase/dehydratase family. dTDP-glucose dehydratase subfamily.</text>
</comment>
<organism evidence="10 11">
    <name type="scientific">Streptomyces roseolilacinus</name>
    <dbReference type="NCBI Taxonomy" id="66904"/>
    <lineage>
        <taxon>Bacteria</taxon>
        <taxon>Bacillati</taxon>
        <taxon>Actinomycetota</taxon>
        <taxon>Actinomycetes</taxon>
        <taxon>Kitasatosporales</taxon>
        <taxon>Streptomycetaceae</taxon>
        <taxon>Streptomyces</taxon>
    </lineage>
</organism>
<dbReference type="EC" id="4.2.1.46" evidence="4 8"/>
<proteinExistence type="inferred from homology"/>
<keyword evidence="7 8" id="KW-0456">Lyase</keyword>
<comment type="cofactor">
    <cofactor evidence="2 8">
        <name>NAD(+)</name>
        <dbReference type="ChEBI" id="CHEBI:57540"/>
    </cofactor>
</comment>
<dbReference type="Proteomes" id="UP000654123">
    <property type="component" value="Unassembled WGS sequence"/>
</dbReference>
<dbReference type="InterPro" id="IPR016040">
    <property type="entry name" value="NAD(P)-bd_dom"/>
</dbReference>
<dbReference type="InterPro" id="IPR005888">
    <property type="entry name" value="dTDP_Gluc_deHydtase"/>
</dbReference>
<sequence>MRILVTGGAGFIGSHYVRALLDDAYEPGAAHTVTVLDKLTYAGNRANLPAAHDRLAFVRGDVCDAPLLAGLLPGHDAVVHFAAESHVDRSIDGGADFVRTNVLGTQTLLEAAVAARVGRVVHVSTDEVYGSIDTGSWTEESPLLPNSPYAASKAGADLVARAHWRTHGLHVSVTRCSNNYGPRQHPEKLVPRFVTHLLRGEPVPLYGDGRNRREWLHVDDHCRAVHLVLTRGRAGEVYNVGGGDELTNRDLTERILALCGAGPSMVRRVPDRKGHDLRYALDDRKIRDELGYAPRHPFGEGLAATVAWYRDNPDWWKAARTTSRP</sequence>
<keyword evidence="6" id="KW-0520">NAD</keyword>
<dbReference type="Pfam" id="PF16363">
    <property type="entry name" value="GDP_Man_Dehyd"/>
    <property type="match status" value="1"/>
</dbReference>
<evidence type="ECO:0000259" key="9">
    <source>
        <dbReference type="Pfam" id="PF16363"/>
    </source>
</evidence>
<dbReference type="NCBIfam" id="TIGR01181">
    <property type="entry name" value="dTDP_gluc_dehyt"/>
    <property type="match status" value="1"/>
</dbReference>
<comment type="catalytic activity">
    <reaction evidence="1 8">
        <text>dTDP-alpha-D-glucose = dTDP-4-dehydro-6-deoxy-alpha-D-glucose + H2O</text>
        <dbReference type="Rhea" id="RHEA:17221"/>
        <dbReference type="ChEBI" id="CHEBI:15377"/>
        <dbReference type="ChEBI" id="CHEBI:57477"/>
        <dbReference type="ChEBI" id="CHEBI:57649"/>
        <dbReference type="EC" id="4.2.1.46"/>
    </reaction>
</comment>
<evidence type="ECO:0000256" key="5">
    <source>
        <dbReference type="ARBA" id="ARBA00016977"/>
    </source>
</evidence>
<dbReference type="GO" id="GO:0008460">
    <property type="term" value="F:dTDP-glucose 4,6-dehydratase activity"/>
    <property type="evidence" value="ECO:0007669"/>
    <property type="project" value="UniProtKB-EC"/>
</dbReference>
<reference evidence="10" key="1">
    <citation type="journal article" date="2014" name="Int. J. Syst. Evol. Microbiol.">
        <title>Complete genome sequence of Corynebacterium casei LMG S-19264T (=DSM 44701T), isolated from a smear-ripened cheese.</title>
        <authorList>
            <consortium name="US DOE Joint Genome Institute (JGI-PGF)"/>
            <person name="Walter F."/>
            <person name="Albersmeier A."/>
            <person name="Kalinowski J."/>
            <person name="Ruckert C."/>
        </authorList>
    </citation>
    <scope>NUCLEOTIDE SEQUENCE</scope>
    <source>
        <strain evidence="10">JCM 4335</strain>
    </source>
</reference>
<dbReference type="GO" id="GO:0009225">
    <property type="term" value="P:nucleotide-sugar metabolic process"/>
    <property type="evidence" value="ECO:0007669"/>
    <property type="project" value="InterPro"/>
</dbReference>
<protein>
    <recommendedName>
        <fullName evidence="5 8">dTDP-glucose 4,6-dehydratase</fullName>
        <ecNumber evidence="4 8">4.2.1.46</ecNumber>
    </recommendedName>
</protein>
<dbReference type="PANTHER" id="PTHR43000">
    <property type="entry name" value="DTDP-D-GLUCOSE 4,6-DEHYDRATASE-RELATED"/>
    <property type="match status" value="1"/>
</dbReference>
<name>A0A918B187_9ACTN</name>
<accession>A0A918B187</accession>
<dbReference type="EMBL" id="BMSV01000004">
    <property type="protein sequence ID" value="GGQ04555.1"/>
    <property type="molecule type" value="Genomic_DNA"/>
</dbReference>
<dbReference type="Gene3D" id="3.90.25.10">
    <property type="entry name" value="UDP-galactose 4-epimerase, domain 1"/>
    <property type="match status" value="1"/>
</dbReference>
<evidence type="ECO:0000256" key="4">
    <source>
        <dbReference type="ARBA" id="ARBA00011990"/>
    </source>
</evidence>
<dbReference type="Gene3D" id="3.40.50.720">
    <property type="entry name" value="NAD(P)-binding Rossmann-like Domain"/>
    <property type="match status" value="1"/>
</dbReference>
<dbReference type="InterPro" id="IPR036291">
    <property type="entry name" value="NAD(P)-bd_dom_sf"/>
</dbReference>
<comment type="caution">
    <text evidence="10">The sequence shown here is derived from an EMBL/GenBank/DDBJ whole genome shotgun (WGS) entry which is preliminary data.</text>
</comment>